<dbReference type="InterPro" id="IPR036388">
    <property type="entry name" value="WH-like_DNA-bd_sf"/>
</dbReference>
<sequence>MNERLWGVKDVAEYLGIPVQTIYQWRTKNYGPPGRRMGKHVRFVPEEVRAWVASLSREVA</sequence>
<dbReference type="STRING" id="366584.SAMN05216377_11229"/>
<keyword evidence="3" id="KW-1185">Reference proteome</keyword>
<dbReference type="GO" id="GO:0003677">
    <property type="term" value="F:DNA binding"/>
    <property type="evidence" value="ECO:0007669"/>
    <property type="project" value="InterPro"/>
</dbReference>
<organism evidence="2 3">
    <name type="scientific">Pseudonocardia oroxyli</name>
    <dbReference type="NCBI Taxonomy" id="366584"/>
    <lineage>
        <taxon>Bacteria</taxon>
        <taxon>Bacillati</taxon>
        <taxon>Actinomycetota</taxon>
        <taxon>Actinomycetes</taxon>
        <taxon>Pseudonocardiales</taxon>
        <taxon>Pseudonocardiaceae</taxon>
        <taxon>Pseudonocardia</taxon>
    </lineage>
</organism>
<dbReference type="NCBIfam" id="TIGR01764">
    <property type="entry name" value="excise"/>
    <property type="match status" value="1"/>
</dbReference>
<dbReference type="InterPro" id="IPR041657">
    <property type="entry name" value="HTH_17"/>
</dbReference>
<name>A0A1G7UEZ3_PSEOR</name>
<gene>
    <name evidence="2" type="ORF">SAMN05216377_11229</name>
</gene>
<accession>A0A1G7UEZ3</accession>
<dbReference type="InterPro" id="IPR010093">
    <property type="entry name" value="SinI_DNA-bd"/>
</dbReference>
<protein>
    <submittedName>
        <fullName evidence="2">Transcriptional regulator, AlpA family</fullName>
    </submittedName>
</protein>
<proteinExistence type="predicted"/>
<dbReference type="Pfam" id="PF12728">
    <property type="entry name" value="HTH_17"/>
    <property type="match status" value="1"/>
</dbReference>
<feature type="domain" description="Helix-turn-helix" evidence="1">
    <location>
        <begin position="8"/>
        <end position="54"/>
    </location>
</feature>
<evidence type="ECO:0000313" key="3">
    <source>
        <dbReference type="Proteomes" id="UP000198967"/>
    </source>
</evidence>
<reference evidence="2 3" key="1">
    <citation type="submission" date="2016-10" db="EMBL/GenBank/DDBJ databases">
        <authorList>
            <person name="de Groot N.N."/>
        </authorList>
    </citation>
    <scope>NUCLEOTIDE SEQUENCE [LARGE SCALE GENOMIC DNA]</scope>
    <source>
        <strain evidence="2 3">CGMCC 4.3143</strain>
    </source>
</reference>
<dbReference type="EMBL" id="FNBE01000012">
    <property type="protein sequence ID" value="SDG46135.1"/>
    <property type="molecule type" value="Genomic_DNA"/>
</dbReference>
<dbReference type="Gene3D" id="1.10.10.10">
    <property type="entry name" value="Winged helix-like DNA-binding domain superfamily/Winged helix DNA-binding domain"/>
    <property type="match status" value="1"/>
</dbReference>
<dbReference type="AlphaFoldDB" id="A0A1G7UEZ3"/>
<dbReference type="InterPro" id="IPR009061">
    <property type="entry name" value="DNA-bd_dom_put_sf"/>
</dbReference>
<evidence type="ECO:0000313" key="2">
    <source>
        <dbReference type="EMBL" id="SDG46135.1"/>
    </source>
</evidence>
<dbReference type="OrthoDB" id="5524782at2"/>
<dbReference type="SUPFAM" id="SSF46955">
    <property type="entry name" value="Putative DNA-binding domain"/>
    <property type="match status" value="1"/>
</dbReference>
<evidence type="ECO:0000259" key="1">
    <source>
        <dbReference type="Pfam" id="PF12728"/>
    </source>
</evidence>
<dbReference type="RefSeq" id="WP_093086392.1">
    <property type="nucleotide sequence ID" value="NZ_FNBE01000012.1"/>
</dbReference>
<dbReference type="Proteomes" id="UP000198967">
    <property type="component" value="Unassembled WGS sequence"/>
</dbReference>